<dbReference type="InterPro" id="IPR001878">
    <property type="entry name" value="Znf_CCHC"/>
</dbReference>
<dbReference type="InterPro" id="IPR036875">
    <property type="entry name" value="Znf_CCHC_sf"/>
</dbReference>
<sequence>MSKDWENEWESDICSRQSLQTNPYYDDKHLKPSQNISDSTENVNNMAPTYAKVTAGNLTINTDTNGTKTNDTNGVKPIFIKETDVFGASNPPKELWLTHLEIFRGMAMSIKREHIKGIQRIGKMWRLYLDAEEDRLKLLSEGVVLRGKTIPLLPHNPNNPNYKSNLKKVRVKNVPLSADDGQIQRELEKRNIKVISINRDRLRVDNQMTDCQTGDRVVFCEKFEKQLPKTMQFGKYLARVSHFGQIDINTHFICSKCLQHGHFTSDCPNEWMCRGCNKSGHKLIECPTFFENMKQKHKYFKMAASVVCIESENLNMPPPLANKINTKDNKEIKNKDGNKTVQSLLAPKKDQQIANQGNPPPKRDKRTFSDVFKGHQKSLQDTVKKSDLENLVKQKDLKDLVTTIVSKLLSTLKESITEEFNTKLRERTGKLKDEIDALNIDNENFKERLRTKDRQIEELQEKVSDCNHRSIDALKSANYNEQYSRKHNIRMVNFPEKRNENLRDVFVKMVKKDLNVEIEPSDVIAIHRIPGKEGYIKPVIAKVRNTEIKIKIMRSKKGLKNDIKFHDDITQRNLGLLARLNTNVMLNNAWFYNCSVYGKLKDSEYRIKFDLYDNIDEKIKKKLSSI</sequence>
<reference evidence="5" key="1">
    <citation type="submission" date="2021-03" db="EMBL/GenBank/DDBJ databases">
        <authorList>
            <person name="Bekaert M."/>
        </authorList>
    </citation>
    <scope>NUCLEOTIDE SEQUENCE</scope>
</reference>
<evidence type="ECO:0000313" key="6">
    <source>
        <dbReference type="Proteomes" id="UP000683360"/>
    </source>
</evidence>
<feature type="domain" description="CCHC-type" evidence="4">
    <location>
        <begin position="254"/>
        <end position="269"/>
    </location>
</feature>
<organism evidence="5 6">
    <name type="scientific">Mytilus edulis</name>
    <name type="common">Blue mussel</name>
    <dbReference type="NCBI Taxonomy" id="6550"/>
    <lineage>
        <taxon>Eukaryota</taxon>
        <taxon>Metazoa</taxon>
        <taxon>Spiralia</taxon>
        <taxon>Lophotrochozoa</taxon>
        <taxon>Mollusca</taxon>
        <taxon>Bivalvia</taxon>
        <taxon>Autobranchia</taxon>
        <taxon>Pteriomorphia</taxon>
        <taxon>Mytilida</taxon>
        <taxon>Mytiloidea</taxon>
        <taxon>Mytilidae</taxon>
        <taxon>Mytilinae</taxon>
        <taxon>Mytilus</taxon>
    </lineage>
</organism>
<evidence type="ECO:0000256" key="1">
    <source>
        <dbReference type="PROSITE-ProRule" id="PRU00047"/>
    </source>
</evidence>
<dbReference type="OrthoDB" id="7477812at2759"/>
<dbReference type="GO" id="GO:0003676">
    <property type="term" value="F:nucleic acid binding"/>
    <property type="evidence" value="ECO:0007669"/>
    <property type="project" value="InterPro"/>
</dbReference>
<dbReference type="SMART" id="SM00343">
    <property type="entry name" value="ZnF_C2HC"/>
    <property type="match status" value="2"/>
</dbReference>
<accession>A0A8S3UZE3</accession>
<keyword evidence="1" id="KW-0863">Zinc-finger</keyword>
<protein>
    <recommendedName>
        <fullName evidence="4">CCHC-type domain-containing protein</fullName>
    </recommendedName>
</protein>
<feature type="region of interest" description="Disordered" evidence="3">
    <location>
        <begin position="348"/>
        <end position="367"/>
    </location>
</feature>
<keyword evidence="1" id="KW-0862">Zinc</keyword>
<evidence type="ECO:0000313" key="5">
    <source>
        <dbReference type="EMBL" id="CAG2247525.1"/>
    </source>
</evidence>
<keyword evidence="1" id="KW-0479">Metal-binding</keyword>
<proteinExistence type="predicted"/>
<gene>
    <name evidence="5" type="ORF">MEDL_59424</name>
</gene>
<dbReference type="Gene3D" id="3.30.70.1820">
    <property type="entry name" value="L1 transposable element, RRM domain"/>
    <property type="match status" value="1"/>
</dbReference>
<name>A0A8S3UZE3_MYTED</name>
<dbReference type="GO" id="GO:0008270">
    <property type="term" value="F:zinc ion binding"/>
    <property type="evidence" value="ECO:0007669"/>
    <property type="project" value="UniProtKB-KW"/>
</dbReference>
<keyword evidence="6" id="KW-1185">Reference proteome</keyword>
<dbReference type="Proteomes" id="UP000683360">
    <property type="component" value="Unassembled WGS sequence"/>
</dbReference>
<dbReference type="PROSITE" id="PS50158">
    <property type="entry name" value="ZF_CCHC"/>
    <property type="match status" value="1"/>
</dbReference>
<comment type="caution">
    <text evidence="5">The sequence shown here is derived from an EMBL/GenBank/DDBJ whole genome shotgun (WGS) entry which is preliminary data.</text>
</comment>
<keyword evidence="2" id="KW-0175">Coiled coil</keyword>
<dbReference type="EMBL" id="CAJPWZ010002907">
    <property type="protein sequence ID" value="CAG2247525.1"/>
    <property type="molecule type" value="Genomic_DNA"/>
</dbReference>
<feature type="coiled-coil region" evidence="2">
    <location>
        <begin position="421"/>
        <end position="469"/>
    </location>
</feature>
<evidence type="ECO:0000256" key="3">
    <source>
        <dbReference type="SAM" id="MobiDB-lite"/>
    </source>
</evidence>
<evidence type="ECO:0000256" key="2">
    <source>
        <dbReference type="SAM" id="Coils"/>
    </source>
</evidence>
<evidence type="ECO:0000259" key="4">
    <source>
        <dbReference type="PROSITE" id="PS50158"/>
    </source>
</evidence>
<dbReference type="Gene3D" id="4.10.60.10">
    <property type="entry name" value="Zinc finger, CCHC-type"/>
    <property type="match status" value="1"/>
</dbReference>
<dbReference type="AlphaFoldDB" id="A0A8S3UZE3"/>
<dbReference type="SUPFAM" id="SSF57756">
    <property type="entry name" value="Retrovirus zinc finger-like domains"/>
    <property type="match status" value="1"/>
</dbReference>